<evidence type="ECO:0000313" key="7">
    <source>
        <dbReference type="EMBL" id="PUB19202.1"/>
    </source>
</evidence>
<evidence type="ECO:0000256" key="3">
    <source>
        <dbReference type="ARBA" id="ARBA00022827"/>
    </source>
</evidence>
<gene>
    <name evidence="7" type="ORF">C8N45_101795</name>
</gene>
<reference evidence="7 8" key="1">
    <citation type="submission" date="2018-04" db="EMBL/GenBank/DDBJ databases">
        <title>Genomic Encyclopedia of Archaeal and Bacterial Type Strains, Phase II (KMG-II): from individual species to whole genera.</title>
        <authorList>
            <person name="Goeker M."/>
        </authorList>
    </citation>
    <scope>NUCLEOTIDE SEQUENCE [LARGE SCALE GENOMIC DNA]</scope>
    <source>
        <strain evidence="7 8">DSM 29955</strain>
    </source>
</reference>
<evidence type="ECO:0000259" key="6">
    <source>
        <dbReference type="Pfam" id="PF01494"/>
    </source>
</evidence>
<dbReference type="EMBL" id="QBUD01000001">
    <property type="protein sequence ID" value="PUB19202.1"/>
    <property type="molecule type" value="Genomic_DNA"/>
</dbReference>
<keyword evidence="5" id="KW-0503">Monooxygenase</keyword>
<accession>A0A2T6KRM0</accession>
<evidence type="ECO:0000256" key="4">
    <source>
        <dbReference type="ARBA" id="ARBA00023002"/>
    </source>
</evidence>
<sequence>MRRKNATNAARRSIATTDHNAGRDIAIIGGGIGGLTAALAFARSDAHVTVYEQAPALTEVGAGLQITPNAARALNKLDLTGAMGVTGLQADAVLPMDGITGEQIARFDLGQQSPPYRFFHRAALIDLLARACDAQGVTVRLNCRIEQFHDDGFVVRGQDIRPDLIVGADGLRSEVRSQILPPRDPFFTGQVAWRAMVKLPDMAPVARIWMLPGRHVVTYPLPNGRVNIVAVQERDDWAAEGWHHKDAPDNLRAAFADAAPELQAILDAVDQVFLWGLFRHPVAARWHSGRFVLLGDAAHPTLPFLAQGANLAIEDAYVLARSCGEKADISDGLQTYQSARQPRVIRAINAANSNAKSYHLSGVKRKVAHTALRTMGRIAPDAFLGRMSWLYDHDVTG</sequence>
<protein>
    <submittedName>
        <fullName evidence="7">Salicylate hydroxylase</fullName>
    </submittedName>
</protein>
<dbReference type="PRINTS" id="PR00420">
    <property type="entry name" value="RNGMNOXGNASE"/>
</dbReference>
<keyword evidence="4" id="KW-0560">Oxidoreductase</keyword>
<dbReference type="GO" id="GO:0004497">
    <property type="term" value="F:monooxygenase activity"/>
    <property type="evidence" value="ECO:0007669"/>
    <property type="project" value="UniProtKB-KW"/>
</dbReference>
<keyword evidence="8" id="KW-1185">Reference proteome</keyword>
<evidence type="ECO:0000256" key="2">
    <source>
        <dbReference type="ARBA" id="ARBA00022630"/>
    </source>
</evidence>
<comment type="cofactor">
    <cofactor evidence="1">
        <name>FAD</name>
        <dbReference type="ChEBI" id="CHEBI:57692"/>
    </cofactor>
</comment>
<dbReference type="GO" id="GO:0071949">
    <property type="term" value="F:FAD binding"/>
    <property type="evidence" value="ECO:0007669"/>
    <property type="project" value="InterPro"/>
</dbReference>
<keyword evidence="3" id="KW-0274">FAD</keyword>
<organism evidence="7 8">
    <name type="scientific">Yoonia sediminilitoris</name>
    <dbReference type="NCBI Taxonomy" id="1286148"/>
    <lineage>
        <taxon>Bacteria</taxon>
        <taxon>Pseudomonadati</taxon>
        <taxon>Pseudomonadota</taxon>
        <taxon>Alphaproteobacteria</taxon>
        <taxon>Rhodobacterales</taxon>
        <taxon>Paracoccaceae</taxon>
        <taxon>Yoonia</taxon>
    </lineage>
</organism>
<feature type="domain" description="FAD-binding" evidence="6">
    <location>
        <begin position="24"/>
        <end position="349"/>
    </location>
</feature>
<dbReference type="SUPFAM" id="SSF54373">
    <property type="entry name" value="FAD-linked reductases, C-terminal domain"/>
    <property type="match status" value="1"/>
</dbReference>
<evidence type="ECO:0000256" key="1">
    <source>
        <dbReference type="ARBA" id="ARBA00001974"/>
    </source>
</evidence>
<dbReference type="Gene3D" id="3.50.50.60">
    <property type="entry name" value="FAD/NAD(P)-binding domain"/>
    <property type="match status" value="1"/>
</dbReference>
<dbReference type="RefSeq" id="WP_245882533.1">
    <property type="nucleotide sequence ID" value="NZ_QBUD01000001.1"/>
</dbReference>
<dbReference type="AlphaFoldDB" id="A0A2T6KRM0"/>
<dbReference type="PANTHER" id="PTHR13789">
    <property type="entry name" value="MONOOXYGENASE"/>
    <property type="match status" value="1"/>
</dbReference>
<dbReference type="PANTHER" id="PTHR13789:SF318">
    <property type="entry name" value="GERANYLGERANYL DIPHOSPHATE REDUCTASE"/>
    <property type="match status" value="1"/>
</dbReference>
<dbReference type="Proteomes" id="UP000244523">
    <property type="component" value="Unassembled WGS sequence"/>
</dbReference>
<evidence type="ECO:0000256" key="5">
    <source>
        <dbReference type="ARBA" id="ARBA00023033"/>
    </source>
</evidence>
<dbReference type="InterPro" id="IPR036188">
    <property type="entry name" value="FAD/NAD-bd_sf"/>
</dbReference>
<dbReference type="SUPFAM" id="SSF51905">
    <property type="entry name" value="FAD/NAD(P)-binding domain"/>
    <property type="match status" value="1"/>
</dbReference>
<keyword evidence="2" id="KW-0285">Flavoprotein</keyword>
<evidence type="ECO:0000313" key="8">
    <source>
        <dbReference type="Proteomes" id="UP000244523"/>
    </source>
</evidence>
<proteinExistence type="predicted"/>
<dbReference type="InterPro" id="IPR050493">
    <property type="entry name" value="FAD-dep_Monooxygenase_BioMet"/>
</dbReference>
<dbReference type="Pfam" id="PF01494">
    <property type="entry name" value="FAD_binding_3"/>
    <property type="match status" value="1"/>
</dbReference>
<comment type="caution">
    <text evidence="7">The sequence shown here is derived from an EMBL/GenBank/DDBJ whole genome shotgun (WGS) entry which is preliminary data.</text>
</comment>
<dbReference type="InterPro" id="IPR002938">
    <property type="entry name" value="FAD-bd"/>
</dbReference>
<name>A0A2T6KRM0_9RHOB</name>